<dbReference type="AlphaFoldDB" id="A0A820NG12"/>
<reference evidence="1" key="1">
    <citation type="submission" date="2021-02" db="EMBL/GenBank/DDBJ databases">
        <authorList>
            <person name="Nowell W R."/>
        </authorList>
    </citation>
    <scope>NUCLEOTIDE SEQUENCE</scope>
</reference>
<dbReference type="Proteomes" id="UP000663874">
    <property type="component" value="Unassembled WGS sequence"/>
</dbReference>
<evidence type="ECO:0000313" key="1">
    <source>
        <dbReference type="EMBL" id="CAF4389894.1"/>
    </source>
</evidence>
<gene>
    <name evidence="1" type="ORF">FNK824_LOCUS43586</name>
</gene>
<protein>
    <submittedName>
        <fullName evidence="1">Uncharacterized protein</fullName>
    </submittedName>
</protein>
<dbReference type="EMBL" id="CAJOBE010062203">
    <property type="protein sequence ID" value="CAF4389894.1"/>
    <property type="molecule type" value="Genomic_DNA"/>
</dbReference>
<proteinExistence type="predicted"/>
<sequence length="39" mass="4723">SSMKVRSWQWTPFTNSARSTTDTFILYHWQHKLNIDEPI</sequence>
<name>A0A820NG12_9BILA</name>
<comment type="caution">
    <text evidence="1">The sequence shown here is derived from an EMBL/GenBank/DDBJ whole genome shotgun (WGS) entry which is preliminary data.</text>
</comment>
<feature type="non-terminal residue" evidence="1">
    <location>
        <position position="1"/>
    </location>
</feature>
<organism evidence="1 2">
    <name type="scientific">Rotaria sordida</name>
    <dbReference type="NCBI Taxonomy" id="392033"/>
    <lineage>
        <taxon>Eukaryota</taxon>
        <taxon>Metazoa</taxon>
        <taxon>Spiralia</taxon>
        <taxon>Gnathifera</taxon>
        <taxon>Rotifera</taxon>
        <taxon>Eurotatoria</taxon>
        <taxon>Bdelloidea</taxon>
        <taxon>Philodinida</taxon>
        <taxon>Philodinidae</taxon>
        <taxon>Rotaria</taxon>
    </lineage>
</organism>
<evidence type="ECO:0000313" key="2">
    <source>
        <dbReference type="Proteomes" id="UP000663874"/>
    </source>
</evidence>
<accession>A0A820NG12</accession>